<dbReference type="Gene3D" id="3.80.10.10">
    <property type="entry name" value="Ribonuclease Inhibitor"/>
    <property type="match status" value="1"/>
</dbReference>
<dbReference type="PROSITE" id="PS50985">
    <property type="entry name" value="GRAS"/>
    <property type="match status" value="1"/>
</dbReference>
<evidence type="ECO:0000259" key="10">
    <source>
        <dbReference type="Pfam" id="PF00931"/>
    </source>
</evidence>
<gene>
    <name evidence="14" type="primary">LOC123122353</name>
</gene>
<comment type="similarity">
    <text evidence="9">Belongs to the GRAS family.</text>
</comment>
<evidence type="ECO:0000256" key="3">
    <source>
        <dbReference type="ARBA" id="ARBA00022737"/>
    </source>
</evidence>
<evidence type="ECO:0000256" key="1">
    <source>
        <dbReference type="ARBA" id="ARBA00008894"/>
    </source>
</evidence>
<keyword evidence="5" id="KW-0611">Plant defense</keyword>
<feature type="region of interest" description="VHIID" evidence="9">
    <location>
        <begin position="1169"/>
        <end position="1234"/>
    </location>
</feature>
<keyword evidence="15" id="KW-1185">Reference proteome</keyword>
<dbReference type="Pfam" id="PF18052">
    <property type="entry name" value="Rx_N"/>
    <property type="match status" value="1"/>
</dbReference>
<dbReference type="FunFam" id="1.10.10.10:FF:000322">
    <property type="entry name" value="Probable disease resistance protein At1g63360"/>
    <property type="match status" value="1"/>
</dbReference>
<dbReference type="SUPFAM" id="SSF52058">
    <property type="entry name" value="L domain-like"/>
    <property type="match status" value="1"/>
</dbReference>
<dbReference type="InterPro" id="IPR027417">
    <property type="entry name" value="P-loop_NTPase"/>
</dbReference>
<evidence type="ECO:0000256" key="7">
    <source>
        <dbReference type="ARBA" id="ARBA00023054"/>
    </source>
</evidence>
<dbReference type="Pfam" id="PF03514">
    <property type="entry name" value="GRAS"/>
    <property type="match status" value="1"/>
</dbReference>
<dbReference type="GO" id="GO:0006355">
    <property type="term" value="P:regulation of DNA-templated transcription"/>
    <property type="evidence" value="ECO:0000318"/>
    <property type="project" value="GO_Central"/>
</dbReference>
<dbReference type="Gene3D" id="1.10.10.10">
    <property type="entry name" value="Winged helix-like DNA-binding domain superfamily/Winged helix DNA-binding domain"/>
    <property type="match status" value="1"/>
</dbReference>
<reference evidence="14" key="1">
    <citation type="submission" date="2018-08" db="EMBL/GenBank/DDBJ databases">
        <authorList>
            <person name="Rossello M."/>
        </authorList>
    </citation>
    <scope>NUCLEOTIDE SEQUENCE [LARGE SCALE GENOMIC DNA]</scope>
    <source>
        <strain evidence="14">cv. Chinese Spring</strain>
    </source>
</reference>
<dbReference type="GO" id="GO:0003700">
    <property type="term" value="F:DNA-binding transcription factor activity"/>
    <property type="evidence" value="ECO:0000318"/>
    <property type="project" value="GO_Central"/>
</dbReference>
<dbReference type="SUPFAM" id="SSF52540">
    <property type="entry name" value="P-loop containing nucleoside triphosphate hydrolases"/>
    <property type="match status" value="1"/>
</dbReference>
<dbReference type="GO" id="GO:0002758">
    <property type="term" value="P:innate immune response-activating signaling pathway"/>
    <property type="evidence" value="ECO:0007669"/>
    <property type="project" value="UniProtKB-ARBA"/>
</dbReference>
<evidence type="ECO:0000256" key="5">
    <source>
        <dbReference type="ARBA" id="ARBA00022821"/>
    </source>
</evidence>
<dbReference type="KEGG" id="taes:123122353"/>
<keyword evidence="6" id="KW-0805">Transcription regulation</keyword>
<dbReference type="PANTHER" id="PTHR31636">
    <property type="entry name" value="OSJNBA0084A10.13 PROTEIN-RELATED"/>
    <property type="match status" value="1"/>
</dbReference>
<dbReference type="GO" id="GO:0009626">
    <property type="term" value="P:plant-type hypersensitive response"/>
    <property type="evidence" value="ECO:0007669"/>
    <property type="project" value="UniProtKB-ARBA"/>
</dbReference>
<feature type="region of interest" description="SAW" evidence="9">
    <location>
        <begin position="1388"/>
        <end position="1462"/>
    </location>
</feature>
<comment type="similarity">
    <text evidence="1">Belongs to the disease resistance NB-LRR family.</text>
</comment>
<dbReference type="InterPro" id="IPR002182">
    <property type="entry name" value="NB-ARC"/>
</dbReference>
<proteinExistence type="inferred from homology"/>
<dbReference type="PRINTS" id="PR00364">
    <property type="entry name" value="DISEASERSIST"/>
</dbReference>
<dbReference type="RefSeq" id="XP_044398476.1">
    <property type="nucleotide sequence ID" value="XM_044542541.1"/>
</dbReference>
<reference evidence="14" key="2">
    <citation type="submission" date="2018-10" db="UniProtKB">
        <authorList>
            <consortium name="EnsemblPlants"/>
        </authorList>
    </citation>
    <scope>IDENTIFICATION</scope>
</reference>
<dbReference type="Gene3D" id="1.20.5.4130">
    <property type="match status" value="1"/>
</dbReference>
<dbReference type="EnsemblPlants" id="TraesCS5D02G332000.1">
    <property type="protein sequence ID" value="TraesCS5D02G332000.1"/>
    <property type="gene ID" value="TraesCS5D02G332000"/>
</dbReference>
<dbReference type="Pfam" id="PF00931">
    <property type="entry name" value="NB-ARC"/>
    <property type="match status" value="1"/>
</dbReference>
<evidence type="ECO:0000256" key="9">
    <source>
        <dbReference type="PROSITE-ProRule" id="PRU01191"/>
    </source>
</evidence>
<dbReference type="Gramene" id="TraesCS5D02G332000.1">
    <property type="protein sequence ID" value="TraesCS5D02G332000.1"/>
    <property type="gene ID" value="TraesCS5D02G332000"/>
</dbReference>
<name>A0A3B6MVY8_WHEAT</name>
<dbReference type="Gene3D" id="3.40.50.300">
    <property type="entry name" value="P-loop containing nucleotide triphosphate hydrolases"/>
    <property type="match status" value="1"/>
</dbReference>
<evidence type="ECO:0000259" key="13">
    <source>
        <dbReference type="Pfam" id="PF23598"/>
    </source>
</evidence>
<sequence length="1462" mass="164812">METGTSILALKRKGEEWSSALQERGPKHSFFLAQKHSGQVTSLVDLADLEKGLTDNRSINDSRFSSTSFPTAGDVLGQHTSVFFDPTKGLWKCRHCDWTHRLISPCRNVDFPNYQRCGQVTMEAPFGMGSLLGKLRMLLAPQECRLPSRVKDRMHLLKEDVEDLSEYLGEMAEAEDLPLTAKRWMKEARELAYDMEDNMDMCLQPARASINTTRFICKIGRHVKIPKRLFSKRRLPKGLKWHKQIAYIAQVPAEHSGKTRSVCKAIRVVIIRLPKRLKWYKHIMELISDFRMYIQEAIERHERYELHRCSTFRRRFLPANHTLLTAYGGIADMVIDDRVSEFIDSLDNDGDQQLKVVSVLGPGCLGKTALAQVLYNKFGGQFDCTAFVRVSKRPDVVRLLREMLTQVQGQQPTEYSKELDLAYSIREHLQDKRYLIIIDDIWTASAWDIISDAFPKGNHGSRVITTTQMEEVALTCCCYYSEHIFEMRPLDHDHSRKLFFSILFGSESDCPKELKEVTNKIVELCGGLPLATISIASLLSSQPVIKMDLLTYLCDSLSSCLWISPSEGTRQALNLSYNNLPHYLKICLLCLNMYPEGHTIWKDDLVKQWVAEGFIHTTEGQDMEKVAASYFDELINRRFIQTLCSKYNNEVLSCTVHDVVHDLIADKCSEENFNMVIDSSRRNVALSQKVRRLSLLFGDAKYMKTPANMRRSQVRSLTIFGLFESMPSISEFKLLRVLNLQLSCYGDRNTINLTGISDLFQLRYLKIACDICIQLPNHMLGLQCLETLVLDSEVTAVPWDIIHLPSLLHLSLLVMTNLLDWIGSMRLIGKLNNLRDLHLTYSVPSSDHLKRSMEALGSQLSGHANLKTLALVNGPCHKNAFVCDALKVTVSWEGLVPPPVLEVFEWSLHSCVLSRIPKWIGELGKLRILKIAVRDLPRDGIDAVRGLPSLTALSLYLQTAAVERIVFDKVGFSVLNYFNLRCSVPCLKFEANAMPNLRKLKLGFNAPRARMDQHGASTAISIDHLPSLKEICAKIRGACADTESALATAISNHPSNPMINVQLVDYTFDGDELTHENKEQDEVLVEGQDGYLKKLLISCARAVEAKDMSAVDMMVPELSKMVSVSGDPHQRLGAYIVEGLVARLASSGHSIYKALKCKEPRSSDLMSYMHFLYEACPYFKFGYMSANGAIAEAVKGEDMIHIIDFGISQGAQWVPLLQALATRPGGPPTVRITGIDDSLSAYARGGGLDLVGRRLSHIAGLCKVPFEFHSVAVAGDEVKEGHLMVIPGEALAVNFTLELHHIPDEAVSTANHRDRILRLVKSLSPKVVTLVEQELNTNTVPFKQRFAETLDYYTAIFESIDLTLPRDDRERINMEQHCLAREIVNIVACEGVERVERHEVFGKWKGRLMMVGFRPCPLSSLVNATIRTLLQSYSANYQLAERDGVLYLGWKNKPLVVSSAWH</sequence>
<organism evidence="14">
    <name type="scientific">Triticum aestivum</name>
    <name type="common">Wheat</name>
    <dbReference type="NCBI Taxonomy" id="4565"/>
    <lineage>
        <taxon>Eukaryota</taxon>
        <taxon>Viridiplantae</taxon>
        <taxon>Streptophyta</taxon>
        <taxon>Embryophyta</taxon>
        <taxon>Tracheophyta</taxon>
        <taxon>Spermatophyta</taxon>
        <taxon>Magnoliopsida</taxon>
        <taxon>Liliopsida</taxon>
        <taxon>Poales</taxon>
        <taxon>Poaceae</taxon>
        <taxon>BOP clade</taxon>
        <taxon>Pooideae</taxon>
        <taxon>Triticodae</taxon>
        <taxon>Triticeae</taxon>
        <taxon>Triticinae</taxon>
        <taxon>Triticum</taxon>
    </lineage>
</organism>
<keyword evidence="4" id="KW-0547">Nucleotide-binding</keyword>
<accession>A0A3B6MVY8</accession>
<feature type="region of interest" description="Leucine repeat II (LRII)" evidence="9">
    <location>
        <begin position="1250"/>
        <end position="1282"/>
    </location>
</feature>
<dbReference type="PaxDb" id="4565-Traes_5DL_B89CD8432.1"/>
<dbReference type="GO" id="GO:0042742">
    <property type="term" value="P:defense response to bacterium"/>
    <property type="evidence" value="ECO:0007669"/>
    <property type="project" value="UniProtKB-ARBA"/>
</dbReference>
<dbReference type="STRING" id="4565.A0A3B6MVY8"/>
<dbReference type="InterPro" id="IPR041118">
    <property type="entry name" value="Rx_N"/>
</dbReference>
<feature type="domain" description="Disease resistance N-terminal" evidence="11">
    <location>
        <begin position="128"/>
        <end position="203"/>
    </location>
</feature>
<evidence type="ECO:0000259" key="12">
    <source>
        <dbReference type="Pfam" id="PF23559"/>
    </source>
</evidence>
<evidence type="ECO:0000313" key="14">
    <source>
        <dbReference type="EnsemblPlants" id="TraesCS5D02G332000.1"/>
    </source>
</evidence>
<keyword evidence="2" id="KW-0433">Leucine-rich repeat</keyword>
<evidence type="ECO:0000313" key="15">
    <source>
        <dbReference type="Proteomes" id="UP000019116"/>
    </source>
</evidence>
<feature type="domain" description="NB-ARC" evidence="10">
    <location>
        <begin position="337"/>
        <end position="504"/>
    </location>
</feature>
<evidence type="ECO:0000256" key="2">
    <source>
        <dbReference type="ARBA" id="ARBA00022614"/>
    </source>
</evidence>
<evidence type="ECO:0000256" key="8">
    <source>
        <dbReference type="ARBA" id="ARBA00023163"/>
    </source>
</evidence>
<feature type="domain" description="Disease resistance R13L4/SHOC-2-like LRR" evidence="13">
    <location>
        <begin position="713"/>
        <end position="1058"/>
    </location>
</feature>
<keyword evidence="3" id="KW-0677">Repeat</keyword>
<dbReference type="Gramene" id="TraesCS5D03G0746100.2">
    <property type="protein sequence ID" value="TraesCS5D03G0746100.2.CDS"/>
    <property type="gene ID" value="TraesCS5D03G0746100"/>
</dbReference>
<dbReference type="GeneID" id="123122353"/>
<dbReference type="GO" id="GO:0043531">
    <property type="term" value="F:ADP binding"/>
    <property type="evidence" value="ECO:0007669"/>
    <property type="project" value="InterPro"/>
</dbReference>
<dbReference type="InterPro" id="IPR036388">
    <property type="entry name" value="WH-like_DNA-bd_sf"/>
</dbReference>
<feature type="domain" description="Disease resistance protein winged helix" evidence="12">
    <location>
        <begin position="593"/>
        <end position="664"/>
    </location>
</feature>
<evidence type="ECO:0000256" key="4">
    <source>
        <dbReference type="ARBA" id="ARBA00022741"/>
    </source>
</evidence>
<dbReference type="GO" id="GO:0005634">
    <property type="term" value="C:nucleus"/>
    <property type="evidence" value="ECO:0000318"/>
    <property type="project" value="GO_Central"/>
</dbReference>
<dbReference type="OrthoDB" id="10273089at2759"/>
<keyword evidence="7" id="KW-0175">Coiled coil</keyword>
<dbReference type="SMR" id="A0A3B6MVY8"/>
<dbReference type="Pfam" id="PF23598">
    <property type="entry name" value="LRR_14"/>
    <property type="match status" value="1"/>
</dbReference>
<dbReference type="Pfam" id="PF23559">
    <property type="entry name" value="WHD_DRP"/>
    <property type="match status" value="1"/>
</dbReference>
<keyword evidence="8" id="KW-0804">Transcription</keyword>
<dbReference type="InterPro" id="IPR055414">
    <property type="entry name" value="LRR_R13L4/SHOC2-like"/>
</dbReference>
<evidence type="ECO:0000256" key="6">
    <source>
        <dbReference type="ARBA" id="ARBA00023015"/>
    </source>
</evidence>
<dbReference type="GO" id="GO:0043565">
    <property type="term" value="F:sequence-specific DNA binding"/>
    <property type="evidence" value="ECO:0000318"/>
    <property type="project" value="GO_Central"/>
</dbReference>
<dbReference type="InterPro" id="IPR058922">
    <property type="entry name" value="WHD_DRP"/>
</dbReference>
<dbReference type="InterPro" id="IPR032675">
    <property type="entry name" value="LRR_dom_sf"/>
</dbReference>
<dbReference type="InterPro" id="IPR005202">
    <property type="entry name" value="TF_GRAS"/>
</dbReference>
<protein>
    <submittedName>
        <fullName evidence="14">Uncharacterized protein</fullName>
    </submittedName>
</protein>
<evidence type="ECO:0000259" key="11">
    <source>
        <dbReference type="Pfam" id="PF18052"/>
    </source>
</evidence>
<feature type="short sequence motif" description="VHIID" evidence="9">
    <location>
        <begin position="1200"/>
        <end position="1204"/>
    </location>
</feature>
<feature type="region of interest" description="Leucine repeat I (LRI)" evidence="9">
    <location>
        <begin position="1090"/>
        <end position="1150"/>
    </location>
</feature>
<dbReference type="Proteomes" id="UP000019116">
    <property type="component" value="Chromosome 5D"/>
</dbReference>
<comment type="caution">
    <text evidence="9">Lacks conserved residue(s) required for the propagation of feature annotation.</text>
</comment>